<sequence length="264" mass="28694">MENKRSYESGFSGIGITAALSVVVLFSALGWQIKETVQQKSAATSYVAALTENDRNTTDEVWGASDENDMLLPGESALGVAILDEVVGRYVELHDQGVYTEEVGQSVATKMAETLVPAVPYRTYTSGDIKTDSDTSANSLKRYGDALRASLAPLRKNEQPEFEIFAYYIDTEDEKYLAQLKEIAGDYRAAANATAKIVVPADAVSEHVAILNAMEEFAATLDALAANATDPYASTALLRTYNQAESDMYLSFQALAGYYKQKNS</sequence>
<evidence type="ECO:0000313" key="2">
    <source>
        <dbReference type="EMBL" id="PIR84187.1"/>
    </source>
</evidence>
<keyword evidence="1" id="KW-1133">Transmembrane helix</keyword>
<keyword evidence="1" id="KW-0812">Transmembrane</keyword>
<dbReference type="EMBL" id="PFBK01000002">
    <property type="protein sequence ID" value="PIR84187.1"/>
    <property type="molecule type" value="Genomic_DNA"/>
</dbReference>
<reference evidence="3" key="1">
    <citation type="submission" date="2017-09" db="EMBL/GenBank/DDBJ databases">
        <title>Depth-based differentiation of microbial function through sediment-hosted aquifers and enrichment of novel symbionts in the deep terrestrial subsurface.</title>
        <authorList>
            <person name="Probst A.J."/>
            <person name="Ladd B."/>
            <person name="Jarett J.K."/>
            <person name="Geller-Mcgrath D.E."/>
            <person name="Sieber C.M.K."/>
            <person name="Emerson J.B."/>
            <person name="Anantharaman K."/>
            <person name="Thomas B.C."/>
            <person name="Malmstrom R."/>
            <person name="Stieglmeier M."/>
            <person name="Klingl A."/>
            <person name="Woyke T."/>
            <person name="Ryan C.M."/>
            <person name="Banfield J.F."/>
        </authorList>
    </citation>
    <scope>NUCLEOTIDE SEQUENCE [LARGE SCALE GENOMIC DNA]</scope>
</reference>
<name>A0A2H0UCR6_9BACT</name>
<dbReference type="AlphaFoldDB" id="A0A2H0UCR6"/>
<proteinExistence type="predicted"/>
<dbReference type="Proteomes" id="UP000231192">
    <property type="component" value="Unassembled WGS sequence"/>
</dbReference>
<gene>
    <name evidence="2" type="ORF">COU18_00325</name>
</gene>
<feature type="transmembrane region" description="Helical" evidence="1">
    <location>
        <begin position="12"/>
        <end position="31"/>
    </location>
</feature>
<evidence type="ECO:0000313" key="3">
    <source>
        <dbReference type="Proteomes" id="UP000231192"/>
    </source>
</evidence>
<evidence type="ECO:0000256" key="1">
    <source>
        <dbReference type="SAM" id="Phobius"/>
    </source>
</evidence>
<comment type="caution">
    <text evidence="2">The sequence shown here is derived from an EMBL/GenBank/DDBJ whole genome shotgun (WGS) entry which is preliminary data.</text>
</comment>
<accession>A0A2H0UCR6</accession>
<protein>
    <submittedName>
        <fullName evidence="2">Uncharacterized protein</fullName>
    </submittedName>
</protein>
<organism evidence="2 3">
    <name type="scientific">Candidatus Kaiserbacteria bacterium CG10_big_fil_rev_8_21_14_0_10_51_14</name>
    <dbReference type="NCBI Taxonomy" id="1974610"/>
    <lineage>
        <taxon>Bacteria</taxon>
        <taxon>Candidatus Kaiseribacteriota</taxon>
    </lineage>
</organism>
<keyword evidence="1" id="KW-0472">Membrane</keyword>